<proteinExistence type="predicted"/>
<reference evidence="1" key="1">
    <citation type="journal article" date="2021" name="Proc. Natl. Acad. Sci. U.S.A.">
        <title>A Catalog of Tens of Thousands of Viruses from Human Metagenomes Reveals Hidden Associations with Chronic Diseases.</title>
        <authorList>
            <person name="Tisza M.J."/>
            <person name="Buck C.B."/>
        </authorList>
    </citation>
    <scope>NUCLEOTIDE SEQUENCE</scope>
    <source>
        <strain evidence="1">CtPbe19</strain>
    </source>
</reference>
<organism evidence="1">
    <name type="scientific">Podoviridae sp. ctPbe19</name>
    <dbReference type="NCBI Taxonomy" id="2826554"/>
    <lineage>
        <taxon>Viruses</taxon>
        <taxon>Duplodnaviria</taxon>
        <taxon>Heunggongvirae</taxon>
        <taxon>Uroviricota</taxon>
        <taxon>Caudoviricetes</taxon>
    </lineage>
</organism>
<dbReference type="EMBL" id="BK015695">
    <property type="protein sequence ID" value="DAE20458.1"/>
    <property type="molecule type" value="Genomic_DNA"/>
</dbReference>
<protein>
    <submittedName>
        <fullName evidence="1">Uncharacterized protein</fullName>
    </submittedName>
</protein>
<name>A0A8S5QN89_9CAUD</name>
<accession>A0A8S5QN89</accession>
<evidence type="ECO:0000313" key="1">
    <source>
        <dbReference type="EMBL" id="DAE20458.1"/>
    </source>
</evidence>
<sequence length="44" mass="4955">MLGSLIPIICIVISLFITINSVLGYECPCGADIFPEFVHEWWTL</sequence>